<comment type="function">
    <text evidence="2">Component of the dihydroxyacetone kinase complex, which is responsible for the phosphoenolpyruvate (PEP)-dependent phosphorylation of dihydroxyacetone. DhaM serves as the phosphoryl donor. Is phosphorylated by phosphoenolpyruvate in an EI- and HPr-dependent reaction, and a phosphorelay system on histidine residues finally leads to phosphoryl transfer to DhaL and dihydroxyacetone.</text>
</comment>
<evidence type="ECO:0000313" key="7">
    <source>
        <dbReference type="EMBL" id="MBB6218854.1"/>
    </source>
</evidence>
<dbReference type="GO" id="GO:0047324">
    <property type="term" value="F:phosphoenolpyruvate-glycerone phosphotransferase activity"/>
    <property type="evidence" value="ECO:0007669"/>
    <property type="project" value="UniProtKB-EC"/>
</dbReference>
<gene>
    <name evidence="7" type="ORF">HNQ80_005029</name>
</gene>
<keyword evidence="8" id="KW-1185">Reference proteome</keyword>
<dbReference type="PROSITE" id="PS51096">
    <property type="entry name" value="PTS_EIIA_TYPE_4"/>
    <property type="match status" value="1"/>
</dbReference>
<keyword evidence="4" id="KW-0808">Transferase</keyword>
<dbReference type="PANTHER" id="PTHR38594">
    <property type="entry name" value="PEP-DEPENDENT DIHYDROXYACETONE KINASE, PHOSPHORYL DONOR SUBUNIT DHAM"/>
    <property type="match status" value="1"/>
</dbReference>
<dbReference type="AlphaFoldDB" id="A0A841KYZ9"/>
<protein>
    <recommendedName>
        <fullName evidence="3">phosphoenolpyruvate--glycerone phosphotransferase</fullName>
        <ecNumber evidence="3">2.7.1.121</ecNumber>
    </recommendedName>
</protein>
<evidence type="ECO:0000256" key="1">
    <source>
        <dbReference type="ARBA" id="ARBA00001113"/>
    </source>
</evidence>
<dbReference type="PANTHER" id="PTHR38594:SF1">
    <property type="entry name" value="PEP-DEPENDENT DIHYDROXYACETONE KINASE, PHOSPHORYL DONOR SUBUNIT DHAM"/>
    <property type="match status" value="1"/>
</dbReference>
<dbReference type="RefSeq" id="WP_184313710.1">
    <property type="nucleotide sequence ID" value="NZ_JACHEN010000052.1"/>
</dbReference>
<comment type="subunit">
    <text evidence="5">Homodimer. The dihydroxyacetone kinase complex is composed of a homodimer of DhaM, a homodimer of DhaK and the subunit DhaL.</text>
</comment>
<evidence type="ECO:0000256" key="2">
    <source>
        <dbReference type="ARBA" id="ARBA00002788"/>
    </source>
</evidence>
<sequence length="130" mass="13497">MVGIVIVSHSEKVAQGIKELSVQMIQSPIHVMDAGGMADGEIGTDANRIRDAIQEADEGEGVVVLVDLGSAIMSAEMAIEFLDEEQRKRIVIADGPIVEGAIAAAVQASIGGTLSQVKGAVEECRGVSKL</sequence>
<feature type="domain" description="PTS EIIA type-4" evidence="6">
    <location>
        <begin position="1"/>
        <end position="130"/>
    </location>
</feature>
<dbReference type="InterPro" id="IPR004701">
    <property type="entry name" value="PTS_EIIA_man-typ"/>
</dbReference>
<evidence type="ECO:0000256" key="3">
    <source>
        <dbReference type="ARBA" id="ARBA00012095"/>
    </source>
</evidence>
<accession>A0A841KYZ9</accession>
<dbReference type="GO" id="GO:0016020">
    <property type="term" value="C:membrane"/>
    <property type="evidence" value="ECO:0007669"/>
    <property type="project" value="InterPro"/>
</dbReference>
<evidence type="ECO:0000256" key="4">
    <source>
        <dbReference type="ARBA" id="ARBA00022679"/>
    </source>
</evidence>
<dbReference type="Proteomes" id="UP000579281">
    <property type="component" value="Unassembled WGS sequence"/>
</dbReference>
<evidence type="ECO:0000259" key="6">
    <source>
        <dbReference type="PROSITE" id="PS51096"/>
    </source>
</evidence>
<dbReference type="NCBIfam" id="TIGR02364">
    <property type="entry name" value="dha_pts"/>
    <property type="match status" value="1"/>
</dbReference>
<organism evidence="7 8">
    <name type="scientific">Anaerosolibacter carboniphilus</name>
    <dbReference type="NCBI Taxonomy" id="1417629"/>
    <lineage>
        <taxon>Bacteria</taxon>
        <taxon>Bacillati</taxon>
        <taxon>Bacillota</taxon>
        <taxon>Clostridia</taxon>
        <taxon>Peptostreptococcales</taxon>
        <taxon>Thermotaleaceae</taxon>
        <taxon>Anaerosolibacter</taxon>
    </lineage>
</organism>
<reference evidence="7 8" key="1">
    <citation type="submission" date="2020-08" db="EMBL/GenBank/DDBJ databases">
        <title>Genomic Encyclopedia of Type Strains, Phase IV (KMG-IV): sequencing the most valuable type-strain genomes for metagenomic binning, comparative biology and taxonomic classification.</title>
        <authorList>
            <person name="Goeker M."/>
        </authorList>
    </citation>
    <scope>NUCLEOTIDE SEQUENCE [LARGE SCALE GENOMIC DNA]</scope>
    <source>
        <strain evidence="7 8">DSM 103526</strain>
    </source>
</reference>
<comment type="caution">
    <text evidence="7">The sequence shown here is derived from an EMBL/GenBank/DDBJ whole genome shotgun (WGS) entry which is preliminary data.</text>
</comment>
<dbReference type="GO" id="GO:0009401">
    <property type="term" value="P:phosphoenolpyruvate-dependent sugar phosphotransferase system"/>
    <property type="evidence" value="ECO:0007669"/>
    <property type="project" value="InterPro"/>
</dbReference>
<dbReference type="InterPro" id="IPR012844">
    <property type="entry name" value="DhaM_N"/>
</dbReference>
<dbReference type="Pfam" id="PF03610">
    <property type="entry name" value="EIIA-man"/>
    <property type="match status" value="1"/>
</dbReference>
<evidence type="ECO:0000256" key="5">
    <source>
        <dbReference type="ARBA" id="ARBA00046577"/>
    </source>
</evidence>
<dbReference type="SUPFAM" id="SSF53062">
    <property type="entry name" value="PTS system fructose IIA component-like"/>
    <property type="match status" value="1"/>
</dbReference>
<dbReference type="GO" id="GO:0019563">
    <property type="term" value="P:glycerol catabolic process"/>
    <property type="evidence" value="ECO:0007669"/>
    <property type="project" value="InterPro"/>
</dbReference>
<comment type="catalytic activity">
    <reaction evidence="1">
        <text>dihydroxyacetone + phosphoenolpyruvate = dihydroxyacetone phosphate + pyruvate</text>
        <dbReference type="Rhea" id="RHEA:18381"/>
        <dbReference type="ChEBI" id="CHEBI:15361"/>
        <dbReference type="ChEBI" id="CHEBI:16016"/>
        <dbReference type="ChEBI" id="CHEBI:57642"/>
        <dbReference type="ChEBI" id="CHEBI:58702"/>
        <dbReference type="EC" id="2.7.1.121"/>
    </reaction>
</comment>
<dbReference type="InterPro" id="IPR036662">
    <property type="entry name" value="PTS_EIIA_man-typ_sf"/>
</dbReference>
<dbReference type="EC" id="2.7.1.121" evidence="3"/>
<dbReference type="EMBL" id="JACHEN010000052">
    <property type="protein sequence ID" value="MBB6218854.1"/>
    <property type="molecule type" value="Genomic_DNA"/>
</dbReference>
<proteinExistence type="predicted"/>
<name>A0A841KYZ9_9FIRM</name>
<dbReference type="InterPro" id="IPR039643">
    <property type="entry name" value="DhaM"/>
</dbReference>
<evidence type="ECO:0000313" key="8">
    <source>
        <dbReference type="Proteomes" id="UP000579281"/>
    </source>
</evidence>
<dbReference type="Gene3D" id="3.40.50.510">
    <property type="entry name" value="Phosphotransferase system, mannose-type IIA component"/>
    <property type="match status" value="1"/>
</dbReference>
<keyword evidence="7" id="KW-0418">Kinase</keyword>